<dbReference type="GO" id="GO:0008168">
    <property type="term" value="F:methyltransferase activity"/>
    <property type="evidence" value="ECO:0007669"/>
    <property type="project" value="TreeGrafter"/>
</dbReference>
<dbReference type="CDD" id="cd02440">
    <property type="entry name" value="AdoMet_MTases"/>
    <property type="match status" value="1"/>
</dbReference>
<dbReference type="OrthoDB" id="2013972at2759"/>
<dbReference type="InterPro" id="IPR025714">
    <property type="entry name" value="Methyltranfer_dom"/>
</dbReference>
<feature type="domain" description="Methyltransferase" evidence="1">
    <location>
        <begin position="78"/>
        <end position="112"/>
    </location>
</feature>
<keyword evidence="3" id="KW-1185">Reference proteome</keyword>
<sequence length="264" mass="30279">MENNNNHPLSPFNLNDDSEILNTYRYVNGRRYHNVPGVDYFLPNDEEEVSRLDLQHKLVRYAWEGNFTAPMHKRLSEGNCRVLDVGCGSGAFIMDLAEDYPKNSYVGIDISDTFPGESVHVQWKEKVIPELLRVLKPGGWIELMEFDLIWFSLGPKTGQVTKIDQLQKRGISIIMSTRIAELLKESNVQNMQIISKSLPIGPWGGKLGELLYKSHIQVVTPVMERLVKSVKMTIEEYLEISTRETDEHKTYAMSHRIFGVKPQN</sequence>
<evidence type="ECO:0000313" key="3">
    <source>
        <dbReference type="Proteomes" id="UP000789342"/>
    </source>
</evidence>
<dbReference type="InterPro" id="IPR029063">
    <property type="entry name" value="SAM-dependent_MTases_sf"/>
</dbReference>
<dbReference type="SUPFAM" id="SSF53335">
    <property type="entry name" value="S-adenosyl-L-methionine-dependent methyltransferases"/>
    <property type="match status" value="1"/>
</dbReference>
<gene>
    <name evidence="2" type="ORF">AMORRO_LOCUS6138</name>
</gene>
<protein>
    <submittedName>
        <fullName evidence="2">18676_t:CDS:1</fullName>
    </submittedName>
</protein>
<dbReference type="Pfam" id="PF13847">
    <property type="entry name" value="Methyltransf_31"/>
    <property type="match status" value="1"/>
</dbReference>
<evidence type="ECO:0000259" key="1">
    <source>
        <dbReference type="Pfam" id="PF13847"/>
    </source>
</evidence>
<organism evidence="2 3">
    <name type="scientific">Acaulospora morrowiae</name>
    <dbReference type="NCBI Taxonomy" id="94023"/>
    <lineage>
        <taxon>Eukaryota</taxon>
        <taxon>Fungi</taxon>
        <taxon>Fungi incertae sedis</taxon>
        <taxon>Mucoromycota</taxon>
        <taxon>Glomeromycotina</taxon>
        <taxon>Glomeromycetes</taxon>
        <taxon>Diversisporales</taxon>
        <taxon>Acaulosporaceae</taxon>
        <taxon>Acaulospora</taxon>
    </lineage>
</organism>
<dbReference type="Proteomes" id="UP000789342">
    <property type="component" value="Unassembled WGS sequence"/>
</dbReference>
<dbReference type="EMBL" id="CAJVPV010003965">
    <property type="protein sequence ID" value="CAG8563655.1"/>
    <property type="molecule type" value="Genomic_DNA"/>
</dbReference>
<name>A0A9N9FXR6_9GLOM</name>
<dbReference type="Gene3D" id="3.40.50.150">
    <property type="entry name" value="Vaccinia Virus protein VP39"/>
    <property type="match status" value="1"/>
</dbReference>
<dbReference type="PANTHER" id="PTHR43591:SF24">
    <property type="entry name" value="2-METHOXY-6-POLYPRENYL-1,4-BENZOQUINOL METHYLASE, MITOCHONDRIAL"/>
    <property type="match status" value="1"/>
</dbReference>
<dbReference type="AlphaFoldDB" id="A0A9N9FXR6"/>
<evidence type="ECO:0000313" key="2">
    <source>
        <dbReference type="EMBL" id="CAG8563655.1"/>
    </source>
</evidence>
<dbReference type="PANTHER" id="PTHR43591">
    <property type="entry name" value="METHYLTRANSFERASE"/>
    <property type="match status" value="1"/>
</dbReference>
<accession>A0A9N9FXR6</accession>
<reference evidence="2" key="1">
    <citation type="submission" date="2021-06" db="EMBL/GenBank/DDBJ databases">
        <authorList>
            <person name="Kallberg Y."/>
            <person name="Tangrot J."/>
            <person name="Rosling A."/>
        </authorList>
    </citation>
    <scope>NUCLEOTIDE SEQUENCE</scope>
    <source>
        <strain evidence="2">CL551</strain>
    </source>
</reference>
<proteinExistence type="predicted"/>
<comment type="caution">
    <text evidence="2">The sequence shown here is derived from an EMBL/GenBank/DDBJ whole genome shotgun (WGS) entry which is preliminary data.</text>
</comment>